<dbReference type="Gene3D" id="1.20.930.20">
    <property type="entry name" value="Adaptor protein Cbl, N-terminal domain"/>
    <property type="match status" value="1"/>
</dbReference>
<dbReference type="Gramene" id="OGLUM12G08740.1">
    <property type="protein sequence ID" value="OGLUM12G08740.1"/>
    <property type="gene ID" value="OGLUM12G08740"/>
</dbReference>
<dbReference type="InterPro" id="IPR036537">
    <property type="entry name" value="Adaptor_Cbl_N_dom_sf"/>
</dbReference>
<evidence type="ECO:0000313" key="3">
    <source>
        <dbReference type="EnsemblPlants" id="OGLUM12G08740.1"/>
    </source>
</evidence>
<evidence type="ECO:0000259" key="2">
    <source>
        <dbReference type="Pfam" id="PF22215"/>
    </source>
</evidence>
<organism evidence="3">
    <name type="scientific">Oryza glumipatula</name>
    <dbReference type="NCBI Taxonomy" id="40148"/>
    <lineage>
        <taxon>Eukaryota</taxon>
        <taxon>Viridiplantae</taxon>
        <taxon>Streptophyta</taxon>
        <taxon>Embryophyta</taxon>
        <taxon>Tracheophyta</taxon>
        <taxon>Spermatophyta</taxon>
        <taxon>Magnoliopsida</taxon>
        <taxon>Liliopsida</taxon>
        <taxon>Poales</taxon>
        <taxon>Poaceae</taxon>
        <taxon>BOP clade</taxon>
        <taxon>Oryzoideae</taxon>
        <taxon>Oryzeae</taxon>
        <taxon>Oryzinae</taxon>
        <taxon>Oryza</taxon>
    </lineage>
</organism>
<evidence type="ECO:0000256" key="1">
    <source>
        <dbReference type="SAM" id="Phobius"/>
    </source>
</evidence>
<dbReference type="Pfam" id="PF22215">
    <property type="entry name" value="MLKL_N"/>
    <property type="match status" value="1"/>
</dbReference>
<dbReference type="Proteomes" id="UP000026961">
    <property type="component" value="Chromosome 12"/>
</dbReference>
<dbReference type="InterPro" id="IPR059179">
    <property type="entry name" value="MLKL-like_MCAfunc"/>
</dbReference>
<reference evidence="3" key="1">
    <citation type="submission" date="2015-04" db="UniProtKB">
        <authorList>
            <consortium name="EnsemblPlants"/>
        </authorList>
    </citation>
    <scope>IDENTIFICATION</scope>
</reference>
<keyword evidence="1" id="KW-0812">Transmembrane</keyword>
<keyword evidence="4" id="KW-1185">Reference proteome</keyword>
<dbReference type="InterPro" id="IPR054000">
    <property type="entry name" value="MLKL_N"/>
</dbReference>
<proteinExistence type="predicted"/>
<dbReference type="CDD" id="cd21037">
    <property type="entry name" value="MLKL_NTD"/>
    <property type="match status" value="1"/>
</dbReference>
<dbReference type="EnsemblPlants" id="OGLUM12G08740.1">
    <property type="protein sequence ID" value="OGLUM12G08740.1"/>
    <property type="gene ID" value="OGLUM12G08740"/>
</dbReference>
<accession>A0A0E0BQY1</accession>
<dbReference type="PANTHER" id="PTHR35832">
    <property type="entry name" value="OS12G0248400 PROTEIN-RELATED"/>
    <property type="match status" value="1"/>
</dbReference>
<protein>
    <recommendedName>
        <fullName evidence="2">Mixed lineage kinase domain-containing protein</fullName>
    </recommendedName>
</protein>
<dbReference type="STRING" id="40148.A0A0E0BQY1"/>
<sequence length="179" mass="19630">MADPLSILKHITQIALTIKEAVDTVHRNEKDCDQIKRRVARVRDVLSWLQETGNITSSSNPAMSAALEDLADTLHHANTLVVSCQEKNVVCLFCAATALSNKLRRVNDHISDQMMVAIWAILAATLHATCALGLVQGDVKHDVMYALPVTEITDDIEVTLAKKEEPKLPPPPMEAEAES</sequence>
<dbReference type="PANTHER" id="PTHR35832:SF9">
    <property type="entry name" value="OS12G0276800 PROTEIN"/>
    <property type="match status" value="1"/>
</dbReference>
<keyword evidence="1" id="KW-0472">Membrane</keyword>
<keyword evidence="1" id="KW-1133">Transmembrane helix</keyword>
<dbReference type="HOGENOM" id="CLU_128981_1_0_1"/>
<feature type="domain" description="Mixed lineage kinase" evidence="2">
    <location>
        <begin position="8"/>
        <end position="114"/>
    </location>
</feature>
<dbReference type="GO" id="GO:0007166">
    <property type="term" value="P:cell surface receptor signaling pathway"/>
    <property type="evidence" value="ECO:0007669"/>
    <property type="project" value="InterPro"/>
</dbReference>
<reference evidence="3" key="2">
    <citation type="submission" date="2018-05" db="EMBL/GenBank/DDBJ databases">
        <title>OgluRS3 (Oryza glumaepatula Reference Sequence Version 3).</title>
        <authorList>
            <person name="Zhang J."/>
            <person name="Kudrna D."/>
            <person name="Lee S."/>
            <person name="Talag J."/>
            <person name="Welchert J."/>
            <person name="Wing R.A."/>
        </authorList>
    </citation>
    <scope>NUCLEOTIDE SEQUENCE [LARGE SCALE GENOMIC DNA]</scope>
</reference>
<dbReference type="AlphaFoldDB" id="A0A0E0BQY1"/>
<name>A0A0E0BQY1_9ORYZ</name>
<evidence type="ECO:0000313" key="4">
    <source>
        <dbReference type="Proteomes" id="UP000026961"/>
    </source>
</evidence>
<feature type="transmembrane region" description="Helical" evidence="1">
    <location>
        <begin position="114"/>
        <end position="135"/>
    </location>
</feature>